<sequence>MADSMRILFINDLLGKDAMGRTPLGVLYLSSALKRAGHAVDLVDTKRFSDITRKIEDFRPDMLLFSVRTTHQGMYAQLNRKIKGVHPDLFSIFGGPHPTFYPQLIHNDEAVDAVCIGEGEEAIVDFMERLEDKGDYHLTPNFWVRRKGHIHKNPVRKLIEDIDTISFPDRDLLDAYPVVRGLPIRNFITSRGCPYNCTYCFNHAYNEIYQGLGKRIRRRSVDNVIAEIEQEQNNNPFQLVQFEDDIFVMQGKWLREFAPKYKKRIGLPFMCNARAELVTEKAVSLIKEAGCVSVCVGVESGDEAVRKELLKRNNTDSVTIECVRLLQHTGIFVLTENILGLPETSIDDDFKTLELNRILKPGFANPSIYQPYPGTDLGWESGQERRGHFPETIRISRISSMQAV</sequence>
<evidence type="ECO:0000313" key="10">
    <source>
        <dbReference type="EMBL" id="VFJ67866.1"/>
    </source>
</evidence>
<keyword evidence="5" id="KW-0479">Metal-binding</keyword>
<dbReference type="Gene3D" id="3.40.50.280">
    <property type="entry name" value="Cobalamin-binding domain"/>
    <property type="match status" value="1"/>
</dbReference>
<dbReference type="GO" id="GO:0051539">
    <property type="term" value="F:4 iron, 4 sulfur cluster binding"/>
    <property type="evidence" value="ECO:0007669"/>
    <property type="project" value="UniProtKB-KW"/>
</dbReference>
<dbReference type="SFLD" id="SFLDG01082">
    <property type="entry name" value="B12-binding_domain_containing"/>
    <property type="match status" value="1"/>
</dbReference>
<name>A0A450TK32_9GAMM</name>
<dbReference type="PANTHER" id="PTHR43409:SF7">
    <property type="entry name" value="BLL1977 PROTEIN"/>
    <property type="match status" value="1"/>
</dbReference>
<organism evidence="10">
    <name type="scientific">Candidatus Kentrum sp. FW</name>
    <dbReference type="NCBI Taxonomy" id="2126338"/>
    <lineage>
        <taxon>Bacteria</taxon>
        <taxon>Pseudomonadati</taxon>
        <taxon>Pseudomonadota</taxon>
        <taxon>Gammaproteobacteria</taxon>
        <taxon>Candidatus Kentrum</taxon>
    </lineage>
</organism>
<dbReference type="PROSITE" id="PS51918">
    <property type="entry name" value="RADICAL_SAM"/>
    <property type="match status" value="1"/>
</dbReference>
<dbReference type="SFLD" id="SFLDG01123">
    <property type="entry name" value="methyltransferase_(Class_B)"/>
    <property type="match status" value="1"/>
</dbReference>
<comment type="cofactor">
    <cofactor evidence="1">
        <name>[4Fe-4S] cluster</name>
        <dbReference type="ChEBI" id="CHEBI:49883"/>
    </cofactor>
</comment>
<dbReference type="GO" id="GO:0031419">
    <property type="term" value="F:cobalamin binding"/>
    <property type="evidence" value="ECO:0007669"/>
    <property type="project" value="InterPro"/>
</dbReference>
<dbReference type="GO" id="GO:0046872">
    <property type="term" value="F:metal ion binding"/>
    <property type="evidence" value="ECO:0007669"/>
    <property type="project" value="UniProtKB-KW"/>
</dbReference>
<keyword evidence="7" id="KW-0411">Iron-sulfur</keyword>
<dbReference type="InterPro" id="IPR007197">
    <property type="entry name" value="rSAM"/>
</dbReference>
<keyword evidence="3" id="KW-0808">Transferase</keyword>
<dbReference type="SFLD" id="SFLDS00029">
    <property type="entry name" value="Radical_SAM"/>
    <property type="match status" value="1"/>
</dbReference>
<dbReference type="EMBL" id="CAADFE010000013">
    <property type="protein sequence ID" value="VFJ67866.1"/>
    <property type="molecule type" value="Genomic_DNA"/>
</dbReference>
<dbReference type="AlphaFoldDB" id="A0A450TK32"/>
<evidence type="ECO:0000256" key="6">
    <source>
        <dbReference type="ARBA" id="ARBA00023004"/>
    </source>
</evidence>
<dbReference type="Pfam" id="PF02310">
    <property type="entry name" value="B12-binding"/>
    <property type="match status" value="1"/>
</dbReference>
<evidence type="ECO:0000256" key="1">
    <source>
        <dbReference type="ARBA" id="ARBA00001966"/>
    </source>
</evidence>
<dbReference type="PANTHER" id="PTHR43409">
    <property type="entry name" value="ANAEROBIC MAGNESIUM-PROTOPORPHYRIN IX MONOMETHYL ESTER CYCLASE-RELATED"/>
    <property type="match status" value="1"/>
</dbReference>
<dbReference type="InterPro" id="IPR058240">
    <property type="entry name" value="rSAM_sf"/>
</dbReference>
<dbReference type="CDD" id="cd01335">
    <property type="entry name" value="Radical_SAM"/>
    <property type="match status" value="1"/>
</dbReference>
<dbReference type="InterPro" id="IPR034466">
    <property type="entry name" value="Methyltransferase_Class_B"/>
</dbReference>
<reference evidence="10" key="1">
    <citation type="submission" date="2019-02" db="EMBL/GenBank/DDBJ databases">
        <authorList>
            <person name="Gruber-Vodicka R. H."/>
            <person name="Seah K. B. B."/>
        </authorList>
    </citation>
    <scope>NUCLEOTIDE SEQUENCE</scope>
    <source>
        <strain evidence="10">BECK_BZ131</strain>
    </source>
</reference>
<protein>
    <submittedName>
        <fullName evidence="10">Radical SAM superfamily enzyme YgiQ, UPF0313 family</fullName>
    </submittedName>
</protein>
<proteinExistence type="predicted"/>
<feature type="domain" description="Radical SAM core" evidence="9">
    <location>
        <begin position="179"/>
        <end position="404"/>
    </location>
</feature>
<keyword evidence="6" id="KW-0408">Iron</keyword>
<dbReference type="InterPro" id="IPR051198">
    <property type="entry name" value="BchE-like"/>
</dbReference>
<evidence type="ECO:0000259" key="9">
    <source>
        <dbReference type="PROSITE" id="PS51918"/>
    </source>
</evidence>
<evidence type="ECO:0000256" key="4">
    <source>
        <dbReference type="ARBA" id="ARBA00022691"/>
    </source>
</evidence>
<dbReference type="Gene3D" id="3.80.30.20">
    <property type="entry name" value="tm_1862 like domain"/>
    <property type="match status" value="1"/>
</dbReference>
<dbReference type="InterPro" id="IPR023404">
    <property type="entry name" value="rSAM_horseshoe"/>
</dbReference>
<accession>A0A450TK32</accession>
<feature type="domain" description="B12-binding" evidence="8">
    <location>
        <begin position="6"/>
        <end position="137"/>
    </location>
</feature>
<keyword evidence="4" id="KW-0949">S-adenosyl-L-methionine</keyword>
<dbReference type="Pfam" id="PF04055">
    <property type="entry name" value="Radical_SAM"/>
    <property type="match status" value="1"/>
</dbReference>
<gene>
    <name evidence="10" type="ORF">BECKFW1821C_GA0114237_101311</name>
</gene>
<evidence type="ECO:0000256" key="5">
    <source>
        <dbReference type="ARBA" id="ARBA00022723"/>
    </source>
</evidence>
<dbReference type="SMART" id="SM00729">
    <property type="entry name" value="Elp3"/>
    <property type="match status" value="1"/>
</dbReference>
<keyword evidence="2" id="KW-0489">Methyltransferase</keyword>
<dbReference type="InterPro" id="IPR006638">
    <property type="entry name" value="Elp3/MiaA/NifB-like_rSAM"/>
</dbReference>
<dbReference type="InterPro" id="IPR006158">
    <property type="entry name" value="Cobalamin-bd"/>
</dbReference>
<dbReference type="PROSITE" id="PS51332">
    <property type="entry name" value="B12_BINDING"/>
    <property type="match status" value="1"/>
</dbReference>
<evidence type="ECO:0000256" key="7">
    <source>
        <dbReference type="ARBA" id="ARBA00023014"/>
    </source>
</evidence>
<evidence type="ECO:0000256" key="2">
    <source>
        <dbReference type="ARBA" id="ARBA00022603"/>
    </source>
</evidence>
<evidence type="ECO:0000256" key="3">
    <source>
        <dbReference type="ARBA" id="ARBA00022679"/>
    </source>
</evidence>
<dbReference type="SUPFAM" id="SSF102114">
    <property type="entry name" value="Radical SAM enzymes"/>
    <property type="match status" value="1"/>
</dbReference>
<dbReference type="GO" id="GO:0003824">
    <property type="term" value="F:catalytic activity"/>
    <property type="evidence" value="ECO:0007669"/>
    <property type="project" value="InterPro"/>
</dbReference>
<dbReference type="CDD" id="cd02068">
    <property type="entry name" value="radical_SAM_B12_BD"/>
    <property type="match status" value="1"/>
</dbReference>
<evidence type="ECO:0000259" key="8">
    <source>
        <dbReference type="PROSITE" id="PS51332"/>
    </source>
</evidence>
<dbReference type="InterPro" id="IPR036724">
    <property type="entry name" value="Cobalamin-bd_sf"/>
</dbReference>
<dbReference type="SUPFAM" id="SSF52242">
    <property type="entry name" value="Cobalamin (vitamin B12)-binding domain"/>
    <property type="match status" value="1"/>
</dbReference>